<evidence type="ECO:0000313" key="1">
    <source>
        <dbReference type="EMBL" id="KAK7329018.1"/>
    </source>
</evidence>
<reference evidence="1 2" key="1">
    <citation type="submission" date="2024-01" db="EMBL/GenBank/DDBJ databases">
        <title>The genomes of 5 underutilized Papilionoideae crops provide insights into root nodulation and disease resistanc.</title>
        <authorList>
            <person name="Jiang F."/>
        </authorList>
    </citation>
    <scope>NUCLEOTIDE SEQUENCE [LARGE SCALE GENOMIC DNA]</scope>
    <source>
        <strain evidence="1">LVBAO_FW01</strain>
        <tissue evidence="1">Leaves</tissue>
    </source>
</reference>
<protein>
    <submittedName>
        <fullName evidence="1">Uncharacterized protein</fullName>
    </submittedName>
</protein>
<keyword evidence="2" id="KW-1185">Reference proteome</keyword>
<sequence length="159" mass="17675">MPSATEGNLSLGKGKTPLVLTQLCIDPSSEEELHIGYFQCPKGIRKCLDLLCKTWLVLDPFMNSMQSQALHVRSYGIVMDKAMLHLSSPKLSGSQPAMHLSSSTVKSLLLVKYSRAKISVVGCQRSQSKLRFNLSLSLHIQTSPWPRYLQFSIGPSKIR</sequence>
<dbReference type="Proteomes" id="UP001367508">
    <property type="component" value="Unassembled WGS sequence"/>
</dbReference>
<name>A0AAN9L971_CANGL</name>
<proteinExistence type="predicted"/>
<evidence type="ECO:0000313" key="2">
    <source>
        <dbReference type="Proteomes" id="UP001367508"/>
    </source>
</evidence>
<comment type="caution">
    <text evidence="1">The sequence shown here is derived from an EMBL/GenBank/DDBJ whole genome shotgun (WGS) entry which is preliminary data.</text>
</comment>
<dbReference type="EMBL" id="JAYMYQ010000005">
    <property type="protein sequence ID" value="KAK7329018.1"/>
    <property type="molecule type" value="Genomic_DNA"/>
</dbReference>
<dbReference type="AlphaFoldDB" id="A0AAN9L971"/>
<accession>A0AAN9L971</accession>
<gene>
    <name evidence="1" type="ORF">VNO77_23163</name>
</gene>
<organism evidence="1 2">
    <name type="scientific">Canavalia gladiata</name>
    <name type="common">Sword bean</name>
    <name type="synonym">Dolichos gladiatus</name>
    <dbReference type="NCBI Taxonomy" id="3824"/>
    <lineage>
        <taxon>Eukaryota</taxon>
        <taxon>Viridiplantae</taxon>
        <taxon>Streptophyta</taxon>
        <taxon>Embryophyta</taxon>
        <taxon>Tracheophyta</taxon>
        <taxon>Spermatophyta</taxon>
        <taxon>Magnoliopsida</taxon>
        <taxon>eudicotyledons</taxon>
        <taxon>Gunneridae</taxon>
        <taxon>Pentapetalae</taxon>
        <taxon>rosids</taxon>
        <taxon>fabids</taxon>
        <taxon>Fabales</taxon>
        <taxon>Fabaceae</taxon>
        <taxon>Papilionoideae</taxon>
        <taxon>50 kb inversion clade</taxon>
        <taxon>NPAAA clade</taxon>
        <taxon>indigoferoid/millettioid clade</taxon>
        <taxon>Phaseoleae</taxon>
        <taxon>Canavalia</taxon>
    </lineage>
</organism>